<reference evidence="2" key="2">
    <citation type="submission" date="2018-02" db="UniProtKB">
        <authorList>
            <consortium name="EnsemblPlants"/>
        </authorList>
    </citation>
    <scope>IDENTIFICATION</scope>
    <source>
        <strain evidence="2">Williams 82</strain>
    </source>
</reference>
<sequence>MGFGCCKYGFVHGVGQEARESGFVAADVEFECAGEERGVGVASEPCTRRNRLRLVRGSEDGLWVAFIIQRL</sequence>
<evidence type="ECO:0000313" key="3">
    <source>
        <dbReference type="Proteomes" id="UP000008827"/>
    </source>
</evidence>
<protein>
    <submittedName>
        <fullName evidence="1 2">Uncharacterized protein</fullName>
    </submittedName>
</protein>
<dbReference type="EMBL" id="CM000842">
    <property type="protein sequence ID" value="KRH40619.1"/>
    <property type="molecule type" value="Genomic_DNA"/>
</dbReference>
<dbReference type="Gramene" id="KRH40619">
    <property type="protein sequence ID" value="KRH40619"/>
    <property type="gene ID" value="GLYMA_09G270300"/>
</dbReference>
<gene>
    <name evidence="1" type="ORF">GLYMA_09G270300</name>
</gene>
<dbReference type="EnsemblPlants" id="KRH40619">
    <property type="protein sequence ID" value="KRH40619"/>
    <property type="gene ID" value="GLYMA_09G270300"/>
</dbReference>
<keyword evidence="3" id="KW-1185">Reference proteome</keyword>
<evidence type="ECO:0000313" key="1">
    <source>
        <dbReference type="EMBL" id="KRH40619.1"/>
    </source>
</evidence>
<name>A0A0R0ILB2_SOYBN</name>
<proteinExistence type="predicted"/>
<dbReference type="InParanoid" id="A0A0R0ILB2"/>
<dbReference type="PaxDb" id="3847-GLYMA09G40670.1"/>
<organism evidence="1">
    <name type="scientific">Glycine max</name>
    <name type="common">Soybean</name>
    <name type="synonym">Glycine hispida</name>
    <dbReference type="NCBI Taxonomy" id="3847"/>
    <lineage>
        <taxon>Eukaryota</taxon>
        <taxon>Viridiplantae</taxon>
        <taxon>Streptophyta</taxon>
        <taxon>Embryophyta</taxon>
        <taxon>Tracheophyta</taxon>
        <taxon>Spermatophyta</taxon>
        <taxon>Magnoliopsida</taxon>
        <taxon>eudicotyledons</taxon>
        <taxon>Gunneridae</taxon>
        <taxon>Pentapetalae</taxon>
        <taxon>rosids</taxon>
        <taxon>fabids</taxon>
        <taxon>Fabales</taxon>
        <taxon>Fabaceae</taxon>
        <taxon>Papilionoideae</taxon>
        <taxon>50 kb inversion clade</taxon>
        <taxon>NPAAA clade</taxon>
        <taxon>indigoferoid/millettioid clade</taxon>
        <taxon>Phaseoleae</taxon>
        <taxon>Glycine</taxon>
        <taxon>Glycine subgen. Soja</taxon>
    </lineage>
</organism>
<reference evidence="1" key="3">
    <citation type="submission" date="2018-07" db="EMBL/GenBank/DDBJ databases">
        <title>WGS assembly of Glycine max.</title>
        <authorList>
            <person name="Schmutz J."/>
            <person name="Cannon S."/>
            <person name="Schlueter J."/>
            <person name="Ma J."/>
            <person name="Mitros T."/>
            <person name="Nelson W."/>
            <person name="Hyten D."/>
            <person name="Song Q."/>
            <person name="Thelen J."/>
            <person name="Cheng J."/>
            <person name="Xu D."/>
            <person name="Hellsten U."/>
            <person name="May G."/>
            <person name="Yu Y."/>
            <person name="Sakurai T."/>
            <person name="Umezawa T."/>
            <person name="Bhattacharyya M."/>
            <person name="Sandhu D."/>
            <person name="Valliyodan B."/>
            <person name="Lindquist E."/>
            <person name="Peto M."/>
            <person name="Grant D."/>
            <person name="Shu S."/>
            <person name="Goodstein D."/>
            <person name="Barry K."/>
            <person name="Futrell-Griggs M."/>
            <person name="Abernathy B."/>
            <person name="Du J."/>
            <person name="Tian Z."/>
            <person name="Zhu L."/>
            <person name="Gill N."/>
            <person name="Joshi T."/>
            <person name="Libault M."/>
            <person name="Sethuraman A."/>
            <person name="Zhang X."/>
            <person name="Shinozaki K."/>
            <person name="Nguyen H."/>
            <person name="Wing R."/>
            <person name="Cregan P."/>
            <person name="Specht J."/>
            <person name="Grimwood J."/>
            <person name="Rokhsar D."/>
            <person name="Stacey G."/>
            <person name="Shoemaker R."/>
            <person name="Jackson S."/>
        </authorList>
    </citation>
    <scope>NUCLEOTIDE SEQUENCE</scope>
    <source>
        <tissue evidence="1">Callus</tissue>
    </source>
</reference>
<dbReference type="AlphaFoldDB" id="A0A0R0ILB2"/>
<reference evidence="1 2" key="1">
    <citation type="journal article" date="2010" name="Nature">
        <title>Genome sequence of the palaeopolyploid soybean.</title>
        <authorList>
            <person name="Schmutz J."/>
            <person name="Cannon S.B."/>
            <person name="Schlueter J."/>
            <person name="Ma J."/>
            <person name="Mitros T."/>
            <person name="Nelson W."/>
            <person name="Hyten D.L."/>
            <person name="Song Q."/>
            <person name="Thelen J.J."/>
            <person name="Cheng J."/>
            <person name="Xu D."/>
            <person name="Hellsten U."/>
            <person name="May G.D."/>
            <person name="Yu Y."/>
            <person name="Sakurai T."/>
            <person name="Umezawa T."/>
            <person name="Bhattacharyya M.K."/>
            <person name="Sandhu D."/>
            <person name="Valliyodan B."/>
            <person name="Lindquist E."/>
            <person name="Peto M."/>
            <person name="Grant D."/>
            <person name="Shu S."/>
            <person name="Goodstein D."/>
            <person name="Barry K."/>
            <person name="Futrell-Griggs M."/>
            <person name="Abernathy B."/>
            <person name="Du J."/>
            <person name="Tian Z."/>
            <person name="Zhu L."/>
            <person name="Gill N."/>
            <person name="Joshi T."/>
            <person name="Libault M."/>
            <person name="Sethuraman A."/>
            <person name="Zhang X.-C."/>
            <person name="Shinozaki K."/>
            <person name="Nguyen H.T."/>
            <person name="Wing R.A."/>
            <person name="Cregan P."/>
            <person name="Specht J."/>
            <person name="Grimwood J."/>
            <person name="Rokhsar D."/>
            <person name="Stacey G."/>
            <person name="Shoemaker R.C."/>
            <person name="Jackson S.A."/>
        </authorList>
    </citation>
    <scope>NUCLEOTIDE SEQUENCE</scope>
    <source>
        <strain evidence="2">cv. Williams 82</strain>
        <tissue evidence="1">Callus</tissue>
    </source>
</reference>
<evidence type="ECO:0000313" key="2">
    <source>
        <dbReference type="EnsemblPlants" id="KRH40619"/>
    </source>
</evidence>
<dbReference type="Proteomes" id="UP000008827">
    <property type="component" value="Chromosome 9"/>
</dbReference>
<accession>A0A0R0ILB2</accession>